<comment type="caution">
    <text evidence="4">The sequence shown here is derived from an EMBL/GenBank/DDBJ whole genome shotgun (WGS) entry which is preliminary data.</text>
</comment>
<organism evidence="4 5">
    <name type="scientific">Faecalicatena fissicatena</name>
    <dbReference type="NCBI Taxonomy" id="290055"/>
    <lineage>
        <taxon>Bacteria</taxon>
        <taxon>Bacillati</taxon>
        <taxon>Bacillota</taxon>
        <taxon>Clostridia</taxon>
        <taxon>Lachnospirales</taxon>
        <taxon>Lachnospiraceae</taxon>
        <taxon>Faecalicatena</taxon>
    </lineage>
</organism>
<sequence>MAIDIHNMLAEAMLELCTEKPLASITVKDLLKKTGVSRQTFYNRFKDKNDLIQWIYEHKVLGNFLNNDPDFTYYENTLSFYRNIDAYRNFLKQACAIREQNCLMDFMLWFVVDYDIRWHTYHNGGKPLSREQLFATKYHSIASIQTAVEWIMSSDPEPPEVMARRITLIRKISLSDTLFGKDCKIYDIEE</sequence>
<dbReference type="EMBL" id="JACLYY010000011">
    <property type="protein sequence ID" value="MBM6738699.1"/>
    <property type="molecule type" value="Genomic_DNA"/>
</dbReference>
<dbReference type="InterPro" id="IPR009057">
    <property type="entry name" value="Homeodomain-like_sf"/>
</dbReference>
<name>A0ABS2EAL7_9FIRM</name>
<proteinExistence type="predicted"/>
<keyword evidence="5" id="KW-1185">Reference proteome</keyword>
<dbReference type="Gene3D" id="1.10.357.10">
    <property type="entry name" value="Tetracycline Repressor, domain 2"/>
    <property type="match status" value="1"/>
</dbReference>
<protein>
    <submittedName>
        <fullName evidence="4">TetR family transcriptional regulator</fullName>
    </submittedName>
</protein>
<evidence type="ECO:0000256" key="1">
    <source>
        <dbReference type="ARBA" id="ARBA00023125"/>
    </source>
</evidence>
<evidence type="ECO:0000259" key="3">
    <source>
        <dbReference type="PROSITE" id="PS50977"/>
    </source>
</evidence>
<dbReference type="InterPro" id="IPR001647">
    <property type="entry name" value="HTH_TetR"/>
</dbReference>
<gene>
    <name evidence="4" type="ORF">H7U36_11415</name>
</gene>
<evidence type="ECO:0000313" key="5">
    <source>
        <dbReference type="Proteomes" id="UP000716906"/>
    </source>
</evidence>
<dbReference type="Proteomes" id="UP000716906">
    <property type="component" value="Unassembled WGS sequence"/>
</dbReference>
<keyword evidence="1 2" id="KW-0238">DNA-binding</keyword>
<accession>A0ABS2EAL7</accession>
<feature type="domain" description="HTH tetR-type" evidence="3">
    <location>
        <begin position="3"/>
        <end position="63"/>
    </location>
</feature>
<evidence type="ECO:0000313" key="4">
    <source>
        <dbReference type="EMBL" id="MBM6738699.1"/>
    </source>
</evidence>
<reference evidence="4 5" key="1">
    <citation type="journal article" date="2021" name="Sci. Rep.">
        <title>The distribution of antibiotic resistance genes in chicken gut microbiota commensals.</title>
        <authorList>
            <person name="Juricova H."/>
            <person name="Matiasovicova J."/>
            <person name="Kubasova T."/>
            <person name="Cejkova D."/>
            <person name="Rychlik I."/>
        </authorList>
    </citation>
    <scope>NUCLEOTIDE SEQUENCE [LARGE SCALE GENOMIC DNA]</scope>
    <source>
        <strain evidence="4 5">An773</strain>
    </source>
</reference>
<dbReference type="SUPFAM" id="SSF46689">
    <property type="entry name" value="Homeodomain-like"/>
    <property type="match status" value="1"/>
</dbReference>
<dbReference type="Pfam" id="PF00440">
    <property type="entry name" value="TetR_N"/>
    <property type="match status" value="1"/>
</dbReference>
<dbReference type="PROSITE" id="PS50977">
    <property type="entry name" value="HTH_TETR_2"/>
    <property type="match status" value="1"/>
</dbReference>
<evidence type="ECO:0000256" key="2">
    <source>
        <dbReference type="PROSITE-ProRule" id="PRU00335"/>
    </source>
</evidence>
<dbReference type="RefSeq" id="WP_087175003.1">
    <property type="nucleotide sequence ID" value="NZ_JACLYY010000011.1"/>
</dbReference>
<feature type="DNA-binding region" description="H-T-H motif" evidence="2">
    <location>
        <begin position="26"/>
        <end position="45"/>
    </location>
</feature>